<dbReference type="STRING" id="5643.A0A060SEJ7"/>
<keyword evidence="6" id="KW-0175">Coiled coil</keyword>
<accession>A0A060SEJ7</accession>
<dbReference type="InterPro" id="IPR038753">
    <property type="entry name" value="NFKBIL1"/>
</dbReference>
<dbReference type="PANTHER" id="PTHR15263:SF1">
    <property type="entry name" value="NF-KAPPA-B INHIBITOR-LIKE PROTEIN 1"/>
    <property type="match status" value="1"/>
</dbReference>
<dbReference type="PANTHER" id="PTHR15263">
    <property type="entry name" value="I-KAPPA-B-LIKE PROTEIN IKBL"/>
    <property type="match status" value="1"/>
</dbReference>
<keyword evidence="5" id="KW-0539">Nucleus</keyword>
<feature type="compositionally biased region" description="Basic residues" evidence="7">
    <location>
        <begin position="1"/>
        <end position="10"/>
    </location>
</feature>
<reference evidence="8" key="1">
    <citation type="submission" date="2014-01" db="EMBL/GenBank/DDBJ databases">
        <title>The genome of the white-rot fungus Pycnoporus cinnabarinus: a basidiomycete model with a versatile arsenal for lignocellulosic biomass breakdown.</title>
        <authorList>
            <person name="Levasseur A."/>
            <person name="Lomascolo A."/>
            <person name="Ruiz-Duenas F.J."/>
            <person name="Uzan E."/>
            <person name="Piumi F."/>
            <person name="Kues U."/>
            <person name="Ram A.F.J."/>
            <person name="Murat C."/>
            <person name="Haon M."/>
            <person name="Benoit I."/>
            <person name="Arfi Y."/>
            <person name="Chevret D."/>
            <person name="Drula E."/>
            <person name="Kwon M.J."/>
            <person name="Gouret P."/>
            <person name="Lesage-Meessen L."/>
            <person name="Lombard V."/>
            <person name="Mariette J."/>
            <person name="Noirot C."/>
            <person name="Park J."/>
            <person name="Patyshakuliyeva A."/>
            <person name="Wieneger R.A.B."/>
            <person name="Wosten H.A.B."/>
            <person name="Martin F."/>
            <person name="Coutinho P.M."/>
            <person name="de Vries R."/>
            <person name="Martinez A.T."/>
            <person name="Klopp C."/>
            <person name="Pontarotti P."/>
            <person name="Henrissat B."/>
            <person name="Record E."/>
        </authorList>
    </citation>
    <scope>NUCLEOTIDE SEQUENCE [LARGE SCALE GENOMIC DNA]</scope>
    <source>
        <strain evidence="8">BRFM137</strain>
    </source>
</reference>
<evidence type="ECO:0000313" key="9">
    <source>
        <dbReference type="Proteomes" id="UP000029665"/>
    </source>
</evidence>
<comment type="caution">
    <text evidence="8">The sequence shown here is derived from an EMBL/GenBank/DDBJ whole genome shotgun (WGS) entry which is preliminary data.</text>
</comment>
<feature type="compositionally biased region" description="Basic and acidic residues" evidence="7">
    <location>
        <begin position="11"/>
        <end position="20"/>
    </location>
</feature>
<evidence type="ECO:0000256" key="2">
    <source>
        <dbReference type="ARBA" id="ARBA00022553"/>
    </source>
</evidence>
<dbReference type="GO" id="GO:0043124">
    <property type="term" value="P:negative regulation of canonical NF-kappaB signal transduction"/>
    <property type="evidence" value="ECO:0007669"/>
    <property type="project" value="InterPro"/>
</dbReference>
<gene>
    <name evidence="8" type="ORF">BN946_scf184985.g70</name>
</gene>
<keyword evidence="4" id="KW-0040">ANK repeat</keyword>
<dbReference type="EMBL" id="CCBP010000115">
    <property type="protein sequence ID" value="CDO72651.1"/>
    <property type="molecule type" value="Genomic_DNA"/>
</dbReference>
<evidence type="ECO:0000256" key="1">
    <source>
        <dbReference type="ARBA" id="ARBA00004123"/>
    </source>
</evidence>
<evidence type="ECO:0000313" key="8">
    <source>
        <dbReference type="EMBL" id="CDO72651.1"/>
    </source>
</evidence>
<keyword evidence="2" id="KW-0597">Phosphoprotein</keyword>
<sequence length="362" mass="42206">MPSGKLRMKRTPAEEAERALRKARKAARKAAKKSEHHDDDDHPYYDSHSTSRKRRRTEDIFRTNGDESEDEYGPQPAPSDSTRRAHKPDYDQIQAELEDMRFRERLYEAMGEDERLDSVEASLNSYSHIPRRWRGGGMERMEDDLNIDPRHMEDEDYAEWVRAGMWRKKHAAEHEEQMRREAERKARLEREKALREETRRLEREAEEERRRRKSARERLRVVEARQAYDVRWKELLAPGGMAGAEGTLRFADVPWPVMPALASGSKHGERYVVTIEDLTAEAISAFLLPPAGVDDTETVKKDKKEKLRETMLRFHPDKFGGRIMRLVRASDKELVQEAVGTVARTLNTLMNGKKPMDVPDFV</sequence>
<comment type="subcellular location">
    <subcellularLocation>
        <location evidence="1">Nucleus</location>
    </subcellularLocation>
</comment>
<feature type="compositionally biased region" description="Basic and acidic residues" evidence="7">
    <location>
        <begin position="56"/>
        <end position="65"/>
    </location>
</feature>
<evidence type="ECO:0000256" key="6">
    <source>
        <dbReference type="SAM" id="Coils"/>
    </source>
</evidence>
<feature type="compositionally biased region" description="Basic and acidic residues" evidence="7">
    <location>
        <begin position="81"/>
        <end position="90"/>
    </location>
</feature>
<feature type="coiled-coil region" evidence="6">
    <location>
        <begin position="171"/>
        <end position="225"/>
    </location>
</feature>
<dbReference type="OrthoDB" id="412109at2759"/>
<protein>
    <submittedName>
        <fullName evidence="8">Uncharacterized protein</fullName>
    </submittedName>
</protein>
<dbReference type="HOGENOM" id="CLU_074886_0_0_1"/>
<evidence type="ECO:0000256" key="4">
    <source>
        <dbReference type="ARBA" id="ARBA00023043"/>
    </source>
</evidence>
<keyword evidence="9" id="KW-1185">Reference proteome</keyword>
<organism evidence="8 9">
    <name type="scientific">Pycnoporus cinnabarinus</name>
    <name type="common">Cinnabar-red polypore</name>
    <name type="synonym">Trametes cinnabarina</name>
    <dbReference type="NCBI Taxonomy" id="5643"/>
    <lineage>
        <taxon>Eukaryota</taxon>
        <taxon>Fungi</taxon>
        <taxon>Dikarya</taxon>
        <taxon>Basidiomycota</taxon>
        <taxon>Agaricomycotina</taxon>
        <taxon>Agaricomycetes</taxon>
        <taxon>Polyporales</taxon>
        <taxon>Polyporaceae</taxon>
        <taxon>Trametes</taxon>
    </lineage>
</organism>
<feature type="compositionally biased region" description="Basic residues" evidence="7">
    <location>
        <begin position="21"/>
        <end position="31"/>
    </location>
</feature>
<keyword evidence="3" id="KW-0677">Repeat</keyword>
<proteinExistence type="predicted"/>
<evidence type="ECO:0000256" key="3">
    <source>
        <dbReference type="ARBA" id="ARBA00022737"/>
    </source>
</evidence>
<dbReference type="AlphaFoldDB" id="A0A060SEJ7"/>
<feature type="compositionally biased region" description="Basic and acidic residues" evidence="7">
    <location>
        <begin position="32"/>
        <end position="45"/>
    </location>
</feature>
<dbReference type="OMA" id="MWEKTHQ"/>
<dbReference type="Proteomes" id="UP000029665">
    <property type="component" value="Unassembled WGS sequence"/>
</dbReference>
<dbReference type="GO" id="GO:0005634">
    <property type="term" value="C:nucleus"/>
    <property type="evidence" value="ECO:0007669"/>
    <property type="project" value="UniProtKB-SubCell"/>
</dbReference>
<evidence type="ECO:0000256" key="7">
    <source>
        <dbReference type="SAM" id="MobiDB-lite"/>
    </source>
</evidence>
<evidence type="ECO:0000256" key="5">
    <source>
        <dbReference type="ARBA" id="ARBA00023242"/>
    </source>
</evidence>
<feature type="region of interest" description="Disordered" evidence="7">
    <location>
        <begin position="1"/>
        <end position="93"/>
    </location>
</feature>
<name>A0A060SEJ7_PYCCI</name>